<sequence>MGRKFLLSLTVLKKTCACGTLSSLDGEVSGRACSYKYGPVLDLNGAPRSRRSSLPWNWAWAQRTGWRLGLGRRRAGINSQWFRGSTRSGGRRPLPSGRNFTVGFTSRVAHCAAPAAHAVERRPPPFLPWPQYEGLPTQGKGASFTGSRRSSSLSGLWSAGSAADWEVRGVGVCWSYFLQTTSRILSEAPHMYRSSQFDGIHTHTYFGHYSSMNTKTHTQTQEPPTKLHTTNSLRHLIHVRCGVVCQADKL</sequence>
<proteinExistence type="predicted"/>
<dbReference type="Proteomes" id="UP000440367">
    <property type="component" value="Unassembled WGS sequence"/>
</dbReference>
<reference evidence="2 3" key="1">
    <citation type="submission" date="2018-08" db="EMBL/GenBank/DDBJ databases">
        <title>Genomic investigation of the strawberry pathogen Phytophthora fragariae indicates pathogenicity is determined by transcriptional variation in three key races.</title>
        <authorList>
            <person name="Adams T.M."/>
            <person name="Armitage A.D."/>
            <person name="Sobczyk M.K."/>
            <person name="Bates H.J."/>
            <person name="Dunwell J.M."/>
            <person name="Nellist C.F."/>
            <person name="Harrison R.J."/>
        </authorList>
    </citation>
    <scope>NUCLEOTIDE SEQUENCE [LARGE SCALE GENOMIC DNA]</scope>
    <source>
        <strain evidence="2 3">BC-1</strain>
    </source>
</reference>
<accession>A0A6A3W9L9</accession>
<feature type="signal peptide" evidence="1">
    <location>
        <begin position="1"/>
        <end position="17"/>
    </location>
</feature>
<evidence type="ECO:0000313" key="2">
    <source>
        <dbReference type="EMBL" id="KAE9178341.1"/>
    </source>
</evidence>
<name>A0A6A3W9L9_9STRA</name>
<organism evidence="2 3">
    <name type="scientific">Phytophthora fragariae</name>
    <dbReference type="NCBI Taxonomy" id="53985"/>
    <lineage>
        <taxon>Eukaryota</taxon>
        <taxon>Sar</taxon>
        <taxon>Stramenopiles</taxon>
        <taxon>Oomycota</taxon>
        <taxon>Peronosporomycetes</taxon>
        <taxon>Peronosporales</taxon>
        <taxon>Peronosporaceae</taxon>
        <taxon>Phytophthora</taxon>
    </lineage>
</organism>
<feature type="chain" id="PRO_5025541032" evidence="1">
    <location>
        <begin position="18"/>
        <end position="250"/>
    </location>
</feature>
<dbReference type="AlphaFoldDB" id="A0A6A3W9L9"/>
<keyword evidence="1" id="KW-0732">Signal</keyword>
<dbReference type="EMBL" id="QXGD01003357">
    <property type="protein sequence ID" value="KAE9178341.1"/>
    <property type="molecule type" value="Genomic_DNA"/>
</dbReference>
<evidence type="ECO:0000313" key="3">
    <source>
        <dbReference type="Proteomes" id="UP000440367"/>
    </source>
</evidence>
<gene>
    <name evidence="2" type="ORF">PF002_g28099</name>
</gene>
<comment type="caution">
    <text evidence="2">The sequence shown here is derived from an EMBL/GenBank/DDBJ whole genome shotgun (WGS) entry which is preliminary data.</text>
</comment>
<protein>
    <submittedName>
        <fullName evidence="2">Uncharacterized protein</fullName>
    </submittedName>
</protein>
<evidence type="ECO:0000256" key="1">
    <source>
        <dbReference type="SAM" id="SignalP"/>
    </source>
</evidence>